<comment type="caution">
    <text evidence="4">The sequence shown here is derived from an EMBL/GenBank/DDBJ whole genome shotgun (WGS) entry which is preliminary data.</text>
</comment>
<sequence length="170" mass="18618">MHKVCLMALMLGVSSAAAADSMWQPQPYAGVQYGYLDYDRGNLKGQDLDVLSLRGGVQLNSLLSAEVRGGAGLFSQRHHGEKTRINFHYGLYVRLTLPNSSPFTPYLLGGYAYSDSQAAGRHQRDDGGSYGGGVSYALDNRVDLNLELLRLADNDHTRQNALTLGATYRF</sequence>
<keyword evidence="5" id="KW-1185">Reference proteome</keyword>
<dbReference type="SUPFAM" id="SSF56925">
    <property type="entry name" value="OMPA-like"/>
    <property type="match status" value="1"/>
</dbReference>
<dbReference type="Gene3D" id="2.40.160.20">
    <property type="match status" value="1"/>
</dbReference>
<dbReference type="RefSeq" id="WP_369455498.1">
    <property type="nucleotide sequence ID" value="NZ_JBGCUO010000001.1"/>
</dbReference>
<accession>A0ABV4AIJ8</accession>
<dbReference type="Proteomes" id="UP001562065">
    <property type="component" value="Unassembled WGS sequence"/>
</dbReference>
<dbReference type="InterPro" id="IPR027385">
    <property type="entry name" value="Beta-barrel_OMP"/>
</dbReference>
<name>A0ABV4AIJ8_9GAMM</name>
<organism evidence="4 5">
    <name type="scientific">Isoalcanivorax beigongshangi</name>
    <dbReference type="NCBI Taxonomy" id="3238810"/>
    <lineage>
        <taxon>Bacteria</taxon>
        <taxon>Pseudomonadati</taxon>
        <taxon>Pseudomonadota</taxon>
        <taxon>Gammaproteobacteria</taxon>
        <taxon>Oceanospirillales</taxon>
        <taxon>Alcanivoracaceae</taxon>
        <taxon>Isoalcanivorax</taxon>
    </lineage>
</organism>
<proteinExistence type="predicted"/>
<evidence type="ECO:0000313" key="4">
    <source>
        <dbReference type="EMBL" id="MEY1662262.1"/>
    </source>
</evidence>
<evidence type="ECO:0000256" key="1">
    <source>
        <dbReference type="ARBA" id="ARBA00022729"/>
    </source>
</evidence>
<evidence type="ECO:0000259" key="3">
    <source>
        <dbReference type="Pfam" id="PF13505"/>
    </source>
</evidence>
<reference evidence="4 5" key="1">
    <citation type="submission" date="2024-07" db="EMBL/GenBank/DDBJ databases">
        <authorList>
            <person name="Ren Q."/>
        </authorList>
    </citation>
    <scope>NUCLEOTIDE SEQUENCE [LARGE SCALE GENOMIC DNA]</scope>
    <source>
        <strain evidence="4 5">REN37</strain>
    </source>
</reference>
<keyword evidence="1 2" id="KW-0732">Signal</keyword>
<dbReference type="EMBL" id="JBGCUO010000001">
    <property type="protein sequence ID" value="MEY1662262.1"/>
    <property type="molecule type" value="Genomic_DNA"/>
</dbReference>
<evidence type="ECO:0000313" key="5">
    <source>
        <dbReference type="Proteomes" id="UP001562065"/>
    </source>
</evidence>
<dbReference type="InterPro" id="IPR011250">
    <property type="entry name" value="OMP/PagP_B-barrel"/>
</dbReference>
<protein>
    <submittedName>
        <fullName evidence="4">Outer membrane beta-barrel protein</fullName>
    </submittedName>
</protein>
<dbReference type="Pfam" id="PF13505">
    <property type="entry name" value="OMP_b-brl"/>
    <property type="match status" value="1"/>
</dbReference>
<gene>
    <name evidence="4" type="ORF">AB5I84_08895</name>
</gene>
<feature type="signal peptide" evidence="2">
    <location>
        <begin position="1"/>
        <end position="18"/>
    </location>
</feature>
<feature type="domain" description="Outer membrane protein beta-barrel" evidence="3">
    <location>
        <begin position="8"/>
        <end position="170"/>
    </location>
</feature>
<evidence type="ECO:0000256" key="2">
    <source>
        <dbReference type="SAM" id="SignalP"/>
    </source>
</evidence>
<feature type="chain" id="PRO_5046239890" evidence="2">
    <location>
        <begin position="19"/>
        <end position="170"/>
    </location>
</feature>